<dbReference type="CDD" id="cd02932">
    <property type="entry name" value="OYE_YqiM_FMN"/>
    <property type="match status" value="1"/>
</dbReference>
<dbReference type="PANTHER" id="PTHR43303:SF4">
    <property type="entry name" value="NADPH DEHYDROGENASE C23G7.10C-RELATED"/>
    <property type="match status" value="1"/>
</dbReference>
<evidence type="ECO:0000256" key="5">
    <source>
        <dbReference type="ARBA" id="ARBA00023002"/>
    </source>
</evidence>
<dbReference type="InterPro" id="IPR013785">
    <property type="entry name" value="Aldolase_TIM"/>
</dbReference>
<feature type="domain" description="NADH:flavin oxidoreductase/NADH oxidase N-terminal" evidence="6">
    <location>
        <begin position="27"/>
        <end position="370"/>
    </location>
</feature>
<dbReference type="GO" id="GO:0010181">
    <property type="term" value="F:FMN binding"/>
    <property type="evidence" value="ECO:0007669"/>
    <property type="project" value="InterPro"/>
</dbReference>
<dbReference type="Gene3D" id="3.20.20.70">
    <property type="entry name" value="Aldolase class I"/>
    <property type="match status" value="1"/>
</dbReference>
<evidence type="ECO:0000256" key="2">
    <source>
        <dbReference type="ARBA" id="ARBA00022630"/>
    </source>
</evidence>
<dbReference type="Proteomes" id="UP000077315">
    <property type="component" value="Unassembled WGS sequence"/>
</dbReference>
<reference evidence="8" key="1">
    <citation type="submission" date="2015-06" db="EMBL/GenBank/DDBJ databases">
        <title>Expansion of signal transduction pathways in fungi by whole-genome duplication.</title>
        <authorList>
            <consortium name="DOE Joint Genome Institute"/>
            <person name="Corrochano L.M."/>
            <person name="Kuo A."/>
            <person name="Marcet-Houben M."/>
            <person name="Polaino S."/>
            <person name="Salamov A."/>
            <person name="Villalobos J.M."/>
            <person name="Alvarez M.I."/>
            <person name="Avalos J."/>
            <person name="Benito E.P."/>
            <person name="Benoit I."/>
            <person name="Burger G."/>
            <person name="Camino L.P."/>
            <person name="Canovas D."/>
            <person name="Cerda-Olmedo E."/>
            <person name="Cheng J.-F."/>
            <person name="Dominguez A."/>
            <person name="Elias M."/>
            <person name="Eslava A.P."/>
            <person name="Glaser F."/>
            <person name="Grimwood J."/>
            <person name="Gutierrez G."/>
            <person name="Heitman J."/>
            <person name="Henrissat B."/>
            <person name="Iturriaga E.A."/>
            <person name="Lang B.F."/>
            <person name="Lavin J.L."/>
            <person name="Lee S."/>
            <person name="Li W."/>
            <person name="Lindquist E."/>
            <person name="Lopez-Garcia S."/>
            <person name="Luque E.M."/>
            <person name="Marcos A.T."/>
            <person name="Martin J."/>
            <person name="McCluskey K."/>
            <person name="Medina H.R."/>
            <person name="Miralles-Duran A."/>
            <person name="Miyazaki A."/>
            <person name="Munoz-Torres E."/>
            <person name="Oguiza J.A."/>
            <person name="Ohm R."/>
            <person name="Olmedo M."/>
            <person name="Orejas M."/>
            <person name="Ortiz-Castellanos L."/>
            <person name="Pisabarro A.G."/>
            <person name="Rodriguez-Romero J."/>
            <person name="Ruiz-Herrera J."/>
            <person name="Ruiz-Vazquez R."/>
            <person name="Sanz C."/>
            <person name="Schackwitz W."/>
            <person name="Schmutz J."/>
            <person name="Shahriari M."/>
            <person name="Shelest E."/>
            <person name="Silva-Franco F."/>
            <person name="Soanes D."/>
            <person name="Syed K."/>
            <person name="Tagua V.G."/>
            <person name="Talbot N.J."/>
            <person name="Thon M."/>
            <person name="De vries R.P."/>
            <person name="Wiebenga A."/>
            <person name="Yadav J.S."/>
            <person name="Braun E.L."/>
            <person name="Baker S."/>
            <person name="Garre V."/>
            <person name="Horwitz B."/>
            <person name="Torres-Martinez S."/>
            <person name="Idnurm A."/>
            <person name="Herrera-Estrella A."/>
            <person name="Gabaldon T."/>
            <person name="Grigoriev I.V."/>
        </authorList>
    </citation>
    <scope>NUCLEOTIDE SEQUENCE [LARGE SCALE GENOMIC DNA]</scope>
    <source>
        <strain evidence="8">NRRL 1555(-)</strain>
    </source>
</reference>
<dbReference type="RefSeq" id="XP_018299494.1">
    <property type="nucleotide sequence ID" value="XM_018429304.1"/>
</dbReference>
<evidence type="ECO:0000259" key="6">
    <source>
        <dbReference type="Pfam" id="PF00724"/>
    </source>
</evidence>
<keyword evidence="4" id="KW-0521">NADP</keyword>
<keyword evidence="8" id="KW-1185">Reference proteome</keyword>
<evidence type="ECO:0000313" key="7">
    <source>
        <dbReference type="EMBL" id="OAD81454.1"/>
    </source>
</evidence>
<keyword evidence="2" id="KW-0285">Flavoprotein</keyword>
<dbReference type="VEuPathDB" id="FungiDB:PHYBLDRAFT_129702"/>
<evidence type="ECO:0000256" key="3">
    <source>
        <dbReference type="ARBA" id="ARBA00022643"/>
    </source>
</evidence>
<dbReference type="InParanoid" id="A0A167REC8"/>
<keyword evidence="5" id="KW-0560">Oxidoreductase</keyword>
<evidence type="ECO:0000256" key="4">
    <source>
        <dbReference type="ARBA" id="ARBA00022857"/>
    </source>
</evidence>
<dbReference type="InterPro" id="IPR044152">
    <property type="entry name" value="YqjM-like"/>
</dbReference>
<dbReference type="AlphaFoldDB" id="A0A167REC8"/>
<dbReference type="FunCoup" id="A0A167REC8">
    <property type="interactions" value="1"/>
</dbReference>
<comment type="cofactor">
    <cofactor evidence="1">
        <name>FMN</name>
        <dbReference type="ChEBI" id="CHEBI:58210"/>
    </cofactor>
</comment>
<sequence length="401" mass="44083">MVVATAASNSQKPAGVPYNPEEAHKAKLFEPITCKSVTLHNRVAVPPMCMYSAEDGALNDFHIAHYGSIAIRGAGLIIIEATAVEPQGRITPSDSGLWNDDQIEPLKRVVDLIRSQGSVPGLQIAHAGRKASMSPPFIGDFIVSDAEGGWADDVRGPSELKFADHYPAPKPLTKEGIKEMVQKWVDTAIRADKAGVEVLELHNAHGYLVHSFLSGNSNNRTDEYGGSLENRMRFPLEIARAVRAVWPDHKPLWVRISATDYANPDSLGHDENGWDVYQSIEYAKELKKIGVDVIDVSSGGHLSNVKYPPPSLYQVPLANAVKHGANIPTGAVGYIHTGKQAEEILEKDEADYILVGREYLRHPTWVMEAGNDLGVDLNFPKQYTWALRRARKTNKVKDDSN</sequence>
<dbReference type="EMBL" id="KV440971">
    <property type="protein sequence ID" value="OAD81454.1"/>
    <property type="molecule type" value="Genomic_DNA"/>
</dbReference>
<dbReference type="SUPFAM" id="SSF51395">
    <property type="entry name" value="FMN-linked oxidoreductases"/>
    <property type="match status" value="1"/>
</dbReference>
<evidence type="ECO:0000256" key="1">
    <source>
        <dbReference type="ARBA" id="ARBA00001917"/>
    </source>
</evidence>
<name>A0A167REC8_PHYB8</name>
<dbReference type="STRING" id="763407.A0A167REC8"/>
<organism evidence="7 8">
    <name type="scientific">Phycomyces blakesleeanus (strain ATCC 8743b / DSM 1359 / FGSC 10004 / NBRC 33097 / NRRL 1555)</name>
    <dbReference type="NCBI Taxonomy" id="763407"/>
    <lineage>
        <taxon>Eukaryota</taxon>
        <taxon>Fungi</taxon>
        <taxon>Fungi incertae sedis</taxon>
        <taxon>Mucoromycota</taxon>
        <taxon>Mucoromycotina</taxon>
        <taxon>Mucoromycetes</taxon>
        <taxon>Mucorales</taxon>
        <taxon>Phycomycetaceae</taxon>
        <taxon>Phycomyces</taxon>
    </lineage>
</organism>
<protein>
    <recommendedName>
        <fullName evidence="6">NADH:flavin oxidoreductase/NADH oxidase N-terminal domain-containing protein</fullName>
    </recommendedName>
</protein>
<dbReference type="PANTHER" id="PTHR43303">
    <property type="entry name" value="NADPH DEHYDROGENASE C23G7.10C-RELATED"/>
    <property type="match status" value="1"/>
</dbReference>
<dbReference type="Pfam" id="PF00724">
    <property type="entry name" value="Oxidored_FMN"/>
    <property type="match status" value="1"/>
</dbReference>
<proteinExistence type="predicted"/>
<gene>
    <name evidence="7" type="ORF">PHYBLDRAFT_129702</name>
</gene>
<dbReference type="GO" id="GO:0050661">
    <property type="term" value="F:NADP binding"/>
    <property type="evidence" value="ECO:0007669"/>
    <property type="project" value="InterPro"/>
</dbReference>
<dbReference type="GO" id="GO:0003959">
    <property type="term" value="F:NADPH dehydrogenase activity"/>
    <property type="evidence" value="ECO:0007669"/>
    <property type="project" value="InterPro"/>
</dbReference>
<evidence type="ECO:0000313" key="8">
    <source>
        <dbReference type="Proteomes" id="UP000077315"/>
    </source>
</evidence>
<dbReference type="OrthoDB" id="72788at2759"/>
<keyword evidence="3" id="KW-0288">FMN</keyword>
<accession>A0A167REC8</accession>
<dbReference type="GeneID" id="28990210"/>
<dbReference type="InterPro" id="IPR001155">
    <property type="entry name" value="OxRdtase_FMN_N"/>
</dbReference>